<accession>A0ABV4D908</accession>
<organism evidence="1 2">
    <name type="scientific">Lactococcus muris</name>
    <dbReference type="NCBI Taxonomy" id="2941330"/>
    <lineage>
        <taxon>Bacteria</taxon>
        <taxon>Bacillati</taxon>
        <taxon>Bacillota</taxon>
        <taxon>Bacilli</taxon>
        <taxon>Lactobacillales</taxon>
        <taxon>Streptococcaceae</taxon>
        <taxon>Lactococcus</taxon>
    </lineage>
</organism>
<dbReference type="EMBL" id="JBCLSQ010000015">
    <property type="protein sequence ID" value="MEY8538184.1"/>
    <property type="molecule type" value="Genomic_DNA"/>
</dbReference>
<name>A0ABV4D908_9LACT</name>
<keyword evidence="2" id="KW-1185">Reference proteome</keyword>
<sequence>MTVDRSYSEYEAIRTYHDRGMMKWGAFATGELSEAQKKLLEEYIGKEKEGAKFSPQAEIKAIENNFEEMI</sequence>
<protein>
    <submittedName>
        <fullName evidence="1">Uncharacterized protein</fullName>
    </submittedName>
</protein>
<dbReference type="Proteomes" id="UP001565242">
    <property type="component" value="Unassembled WGS sequence"/>
</dbReference>
<gene>
    <name evidence="1" type="ORF">AALM99_06990</name>
</gene>
<reference evidence="1 2" key="1">
    <citation type="submission" date="2024-03" db="EMBL/GenBank/DDBJ databases">
        <title>Mouse gut bacterial collection (mGBC) of GemPharmatech.</title>
        <authorList>
            <person name="He Y."/>
            <person name="Dong L."/>
            <person name="Wu D."/>
            <person name="Gao X."/>
            <person name="Lin Z."/>
        </authorList>
    </citation>
    <scope>NUCLEOTIDE SEQUENCE [LARGE SCALE GENOMIC DNA]</scope>
    <source>
        <strain evidence="1 2">20-218</strain>
    </source>
</reference>
<evidence type="ECO:0000313" key="1">
    <source>
        <dbReference type="EMBL" id="MEY8538184.1"/>
    </source>
</evidence>
<evidence type="ECO:0000313" key="2">
    <source>
        <dbReference type="Proteomes" id="UP001565242"/>
    </source>
</evidence>
<proteinExistence type="predicted"/>
<dbReference type="RefSeq" id="WP_369918394.1">
    <property type="nucleotide sequence ID" value="NZ_JBCLSQ010000015.1"/>
</dbReference>
<comment type="caution">
    <text evidence="1">The sequence shown here is derived from an EMBL/GenBank/DDBJ whole genome shotgun (WGS) entry which is preliminary data.</text>
</comment>